<dbReference type="Proteomes" id="UP000192536">
    <property type="component" value="Unassembled WGS sequence"/>
</dbReference>
<dbReference type="EMBL" id="MRWE01000003">
    <property type="protein sequence ID" value="ORJ26958.1"/>
    <property type="molecule type" value="Genomic_DNA"/>
</dbReference>
<reference evidence="6 7" key="1">
    <citation type="journal article" date="2017" name="Int. J. Syst. Evol. Microbiol.">
        <title>Rouxiella badensis sp. nov. and Rouxiella silvae sp. nov. isolated from peat bog soil in Germany and emendation of the genus description.</title>
        <authorList>
            <person name="Le Fleche-Mateos A."/>
            <person name="Kugler J.H."/>
            <person name="Hansen S.H."/>
            <person name="Syldatk C."/>
            <person name="Hausmann R."/>
            <person name="Lomprez F."/>
            <person name="Vandenbogaert M."/>
            <person name="Manuguerra J.C."/>
            <person name="Grimont P.A."/>
        </authorList>
    </citation>
    <scope>NUCLEOTIDE SEQUENCE [LARGE SCALE GENOMIC DNA]</scope>
    <source>
        <strain evidence="6 7">DSM 100043</strain>
    </source>
</reference>
<dbReference type="SUPFAM" id="SSF56935">
    <property type="entry name" value="Porins"/>
    <property type="match status" value="1"/>
</dbReference>
<dbReference type="InterPro" id="IPR033900">
    <property type="entry name" value="Gram_neg_porin_domain"/>
</dbReference>
<dbReference type="RefSeq" id="WP_084911789.1">
    <property type="nucleotide sequence ID" value="NZ_CAUQAZ010000077.1"/>
</dbReference>
<dbReference type="PANTHER" id="PTHR34501">
    <property type="entry name" value="PROTEIN YDDL-RELATED"/>
    <property type="match status" value="1"/>
</dbReference>
<dbReference type="Pfam" id="PF13609">
    <property type="entry name" value="Porin_4"/>
    <property type="match status" value="1"/>
</dbReference>
<name>A0A1X0WJK7_9GAMM</name>
<dbReference type="GO" id="GO:0009279">
    <property type="term" value="C:cell outer membrane"/>
    <property type="evidence" value="ECO:0007669"/>
    <property type="project" value="UniProtKB-SubCell"/>
</dbReference>
<gene>
    <name evidence="6" type="ORF">BS640_02395</name>
</gene>
<feature type="domain" description="Porin" evidence="5">
    <location>
        <begin position="15"/>
        <end position="363"/>
    </location>
</feature>
<feature type="chain" id="PRO_5013094888" description="Porin domain-containing protein" evidence="4">
    <location>
        <begin position="25"/>
        <end position="384"/>
    </location>
</feature>
<evidence type="ECO:0000256" key="4">
    <source>
        <dbReference type="SAM" id="SignalP"/>
    </source>
</evidence>
<dbReference type="AlphaFoldDB" id="A0A1X0WJK7"/>
<comment type="subcellular location">
    <subcellularLocation>
        <location evidence="1">Cell outer membrane</location>
        <topology evidence="1">Multi-pass membrane protein</topology>
    </subcellularLocation>
</comment>
<protein>
    <recommendedName>
        <fullName evidence="5">Porin domain-containing protein</fullName>
    </recommendedName>
</protein>
<evidence type="ECO:0000256" key="2">
    <source>
        <dbReference type="ARBA" id="ARBA00022729"/>
    </source>
</evidence>
<keyword evidence="7" id="KW-1185">Reference proteome</keyword>
<keyword evidence="2 4" id="KW-0732">Signal</keyword>
<dbReference type="STRING" id="1646377.BS640_02395"/>
<proteinExistence type="predicted"/>
<dbReference type="Gene3D" id="2.40.160.10">
    <property type="entry name" value="Porin"/>
    <property type="match status" value="1"/>
</dbReference>
<comment type="caution">
    <text evidence="6">The sequence shown here is derived from an EMBL/GenBank/DDBJ whole genome shotgun (WGS) entry which is preliminary data.</text>
</comment>
<accession>A0A1X0WJK7</accession>
<evidence type="ECO:0000256" key="3">
    <source>
        <dbReference type="ARBA" id="ARBA00023136"/>
    </source>
</evidence>
<evidence type="ECO:0000256" key="1">
    <source>
        <dbReference type="ARBA" id="ARBA00004571"/>
    </source>
</evidence>
<evidence type="ECO:0000313" key="7">
    <source>
        <dbReference type="Proteomes" id="UP000192536"/>
    </source>
</evidence>
<keyword evidence="3" id="KW-0472">Membrane</keyword>
<dbReference type="InterPro" id="IPR050298">
    <property type="entry name" value="Gram-neg_bact_OMP"/>
</dbReference>
<evidence type="ECO:0000259" key="5">
    <source>
        <dbReference type="Pfam" id="PF13609"/>
    </source>
</evidence>
<dbReference type="PANTHER" id="PTHR34501:SF2">
    <property type="entry name" value="OUTER MEMBRANE PORIN F-RELATED"/>
    <property type="match status" value="1"/>
</dbReference>
<sequence>MRNLKAPIIVGGVILSVLSASAQAEITVLDKNKQSDSLLAPLSLQVGGSIRPEWIFQNTKNKTHGDSSGHDGGTRFRFSGDYALTDHTSIIGKYELGVNMYHLLNIKSGYDESSNLLKKRQLYYGFKDDRYGTLTYGKQYGPYYDIVGSKSDVWDNDGQAAGEGVGLSGDFDGGNRPYNSIKYVNTIGAFTIDANYLLPETEYDAGSDSAGDDLHYRRDGGGGLGIDYAVTKTLTWSGVYTLTNARMKNDNNDSKQYHQQTTATALTWQPGAWYLVATANYYKDYVPSHQDNVNQNNYFAGDGYGLEAFAGYTFTFNKELLKSVQPYVAADQLKLKGNEDYDAHHVYLGTAFDFGHHLSLYVERTLARAPGQSDSTAVSFYYNF</sequence>
<feature type="signal peptide" evidence="4">
    <location>
        <begin position="1"/>
        <end position="24"/>
    </location>
</feature>
<organism evidence="6 7">
    <name type="scientific">Rouxiella badensis</name>
    <dbReference type="NCBI Taxonomy" id="1646377"/>
    <lineage>
        <taxon>Bacteria</taxon>
        <taxon>Pseudomonadati</taxon>
        <taxon>Pseudomonadota</taxon>
        <taxon>Gammaproteobacteria</taxon>
        <taxon>Enterobacterales</taxon>
        <taxon>Yersiniaceae</taxon>
        <taxon>Rouxiella</taxon>
    </lineage>
</organism>
<dbReference type="InterPro" id="IPR023614">
    <property type="entry name" value="Porin_dom_sf"/>
</dbReference>
<dbReference type="CDD" id="cd00342">
    <property type="entry name" value="gram_neg_porins"/>
    <property type="match status" value="1"/>
</dbReference>
<dbReference type="GO" id="GO:0015288">
    <property type="term" value="F:porin activity"/>
    <property type="evidence" value="ECO:0007669"/>
    <property type="project" value="InterPro"/>
</dbReference>
<evidence type="ECO:0000313" key="6">
    <source>
        <dbReference type="EMBL" id="ORJ26958.1"/>
    </source>
</evidence>